<name>A0A392VBL2_9FABA</name>
<dbReference type="AlphaFoldDB" id="A0A392VBL2"/>
<feature type="compositionally biased region" description="Basic and acidic residues" evidence="1">
    <location>
        <begin position="34"/>
        <end position="43"/>
    </location>
</feature>
<organism evidence="2 3">
    <name type="scientific">Trifolium medium</name>
    <dbReference type="NCBI Taxonomy" id="97028"/>
    <lineage>
        <taxon>Eukaryota</taxon>
        <taxon>Viridiplantae</taxon>
        <taxon>Streptophyta</taxon>
        <taxon>Embryophyta</taxon>
        <taxon>Tracheophyta</taxon>
        <taxon>Spermatophyta</taxon>
        <taxon>Magnoliopsida</taxon>
        <taxon>eudicotyledons</taxon>
        <taxon>Gunneridae</taxon>
        <taxon>Pentapetalae</taxon>
        <taxon>rosids</taxon>
        <taxon>fabids</taxon>
        <taxon>Fabales</taxon>
        <taxon>Fabaceae</taxon>
        <taxon>Papilionoideae</taxon>
        <taxon>50 kb inversion clade</taxon>
        <taxon>NPAAA clade</taxon>
        <taxon>Hologalegina</taxon>
        <taxon>IRL clade</taxon>
        <taxon>Trifolieae</taxon>
        <taxon>Trifolium</taxon>
    </lineage>
</organism>
<accession>A0A392VBL2</accession>
<evidence type="ECO:0000313" key="3">
    <source>
        <dbReference type="Proteomes" id="UP000265520"/>
    </source>
</evidence>
<reference evidence="2 3" key="1">
    <citation type="journal article" date="2018" name="Front. Plant Sci.">
        <title>Red Clover (Trifolium pratense) and Zigzag Clover (T. medium) - A Picture of Genomic Similarities and Differences.</title>
        <authorList>
            <person name="Dluhosova J."/>
            <person name="Istvanek J."/>
            <person name="Nedelnik J."/>
            <person name="Repkova J."/>
        </authorList>
    </citation>
    <scope>NUCLEOTIDE SEQUENCE [LARGE SCALE GENOMIC DNA]</scope>
    <source>
        <strain evidence="3">cv. 10/8</strain>
        <tissue evidence="2">Leaf</tissue>
    </source>
</reference>
<protein>
    <submittedName>
        <fullName evidence="2">Uncharacterized protein</fullName>
    </submittedName>
</protein>
<dbReference type="EMBL" id="LXQA011121548">
    <property type="protein sequence ID" value="MCI85694.1"/>
    <property type="molecule type" value="Genomic_DNA"/>
</dbReference>
<dbReference type="Proteomes" id="UP000265520">
    <property type="component" value="Unassembled WGS sequence"/>
</dbReference>
<evidence type="ECO:0000256" key="1">
    <source>
        <dbReference type="SAM" id="MobiDB-lite"/>
    </source>
</evidence>
<sequence length="43" mass="4772">MNKGSEILDEILEAGKRSDDKKGLGFDNSYSEKVNAKKEDPSK</sequence>
<evidence type="ECO:0000313" key="2">
    <source>
        <dbReference type="EMBL" id="MCI85694.1"/>
    </source>
</evidence>
<proteinExistence type="predicted"/>
<feature type="non-terminal residue" evidence="2">
    <location>
        <position position="43"/>
    </location>
</feature>
<comment type="caution">
    <text evidence="2">The sequence shown here is derived from an EMBL/GenBank/DDBJ whole genome shotgun (WGS) entry which is preliminary data.</text>
</comment>
<keyword evidence="3" id="KW-1185">Reference proteome</keyword>
<feature type="region of interest" description="Disordered" evidence="1">
    <location>
        <begin position="18"/>
        <end position="43"/>
    </location>
</feature>